<dbReference type="PANTHER" id="PTHR33645:SF2">
    <property type="entry name" value="FAMILY PROTEIN, PUTATIVE (DUF3754)-RELATED"/>
    <property type="match status" value="1"/>
</dbReference>
<dbReference type="PANTHER" id="PTHR33645">
    <property type="entry name" value="AMINOPEPTIDASE (DUF3754)"/>
    <property type="match status" value="1"/>
</dbReference>
<proteinExistence type="predicted"/>
<comment type="caution">
    <text evidence="1">The sequence shown here is derived from an EMBL/GenBank/DDBJ whole genome shotgun (WGS) entry which is preliminary data.</text>
</comment>
<organism evidence="1 2">
    <name type="scientific">Dipteronia dyeriana</name>
    <dbReference type="NCBI Taxonomy" id="168575"/>
    <lineage>
        <taxon>Eukaryota</taxon>
        <taxon>Viridiplantae</taxon>
        <taxon>Streptophyta</taxon>
        <taxon>Embryophyta</taxon>
        <taxon>Tracheophyta</taxon>
        <taxon>Spermatophyta</taxon>
        <taxon>Magnoliopsida</taxon>
        <taxon>eudicotyledons</taxon>
        <taxon>Gunneridae</taxon>
        <taxon>Pentapetalae</taxon>
        <taxon>rosids</taxon>
        <taxon>malvids</taxon>
        <taxon>Sapindales</taxon>
        <taxon>Sapindaceae</taxon>
        <taxon>Hippocastanoideae</taxon>
        <taxon>Acereae</taxon>
        <taxon>Dipteronia</taxon>
    </lineage>
</organism>
<protein>
    <submittedName>
        <fullName evidence="1">Uncharacterized protein</fullName>
    </submittedName>
</protein>
<gene>
    <name evidence="1" type="ORF">Ddye_017379</name>
</gene>
<dbReference type="Proteomes" id="UP001280121">
    <property type="component" value="Unassembled WGS sequence"/>
</dbReference>
<dbReference type="AlphaFoldDB" id="A0AAD9X1D7"/>
<accession>A0AAD9X1D7</accession>
<evidence type="ECO:0000313" key="1">
    <source>
        <dbReference type="EMBL" id="KAK2649890.1"/>
    </source>
</evidence>
<sequence length="351" mass="39696">MSSSQILSSSSSSTDCRLSAATRNLSRKISATATLKVPSSCSLRLQEVSVNGPLKSEKNEVLESIPKKIKKDVAPQDQDEGISISRIQVPRQKYITVSKTELLDAIVSTMFHSEDHDKDQFLLISSCLDSLLHAEHKNILEEMRTDYSFTDSTEDEDEESVISDAEFVDKLGNPDVVSDTINGIDEGEEVEPDTLLPFNYGLDDLWNLLGSSAKNVQNYSDRESRLAVATRFQRAFMQLLYNAEFEELSAADLMLTSALNTDYLLTLPIYVDWKRAAESNAIIFRRGYATERQKGLLIVEKLDYVQSRLLQRIFFIISKPLEKVSEWISEVIFFFPLTTLQLPFIVMYTIS</sequence>
<name>A0AAD9X1D7_9ROSI</name>
<evidence type="ECO:0000313" key="2">
    <source>
        <dbReference type="Proteomes" id="UP001280121"/>
    </source>
</evidence>
<dbReference type="EMBL" id="JANJYI010000005">
    <property type="protein sequence ID" value="KAK2649890.1"/>
    <property type="molecule type" value="Genomic_DNA"/>
</dbReference>
<keyword evidence="2" id="KW-1185">Reference proteome</keyword>
<reference evidence="1" key="1">
    <citation type="journal article" date="2023" name="Plant J.">
        <title>Genome sequences and population genomics provide insights into the demographic history, inbreeding, and mutation load of two 'living fossil' tree species of Dipteronia.</title>
        <authorList>
            <person name="Feng Y."/>
            <person name="Comes H.P."/>
            <person name="Chen J."/>
            <person name="Zhu S."/>
            <person name="Lu R."/>
            <person name="Zhang X."/>
            <person name="Li P."/>
            <person name="Qiu J."/>
            <person name="Olsen K.M."/>
            <person name="Qiu Y."/>
        </authorList>
    </citation>
    <scope>NUCLEOTIDE SEQUENCE</scope>
    <source>
        <strain evidence="1">KIB01</strain>
    </source>
</reference>